<comment type="caution">
    <text evidence="8">The sequence shown here is derived from an EMBL/GenBank/DDBJ whole genome shotgun (WGS) entry which is preliminary data.</text>
</comment>
<dbReference type="PANTHER" id="PTHR46796">
    <property type="entry name" value="HTH-TYPE TRANSCRIPTIONAL ACTIVATOR RHAS-RELATED"/>
    <property type="match status" value="1"/>
</dbReference>
<dbReference type="RefSeq" id="WP_397080832.1">
    <property type="nucleotide sequence ID" value="NZ_JBITGY010000002.1"/>
</dbReference>
<proteinExistence type="predicted"/>
<dbReference type="InterPro" id="IPR009057">
    <property type="entry name" value="Homeodomain-like_sf"/>
</dbReference>
<keyword evidence="3" id="KW-0805">Transcription regulation</keyword>
<reference evidence="8 9" key="1">
    <citation type="submission" date="2024-10" db="EMBL/GenBank/DDBJ databases">
        <title>The Natural Products Discovery Center: Release of the First 8490 Sequenced Strains for Exploring Actinobacteria Biosynthetic Diversity.</title>
        <authorList>
            <person name="Kalkreuter E."/>
            <person name="Kautsar S.A."/>
            <person name="Yang D."/>
            <person name="Bader C.D."/>
            <person name="Teijaro C.N."/>
            <person name="Fluegel L."/>
            <person name="Davis C.M."/>
            <person name="Simpson J.R."/>
            <person name="Lauterbach L."/>
            <person name="Steele A.D."/>
            <person name="Gui C."/>
            <person name="Meng S."/>
            <person name="Li G."/>
            <person name="Viehrig K."/>
            <person name="Ye F."/>
            <person name="Su P."/>
            <person name="Kiefer A.F."/>
            <person name="Nichols A."/>
            <person name="Cepeda A.J."/>
            <person name="Yan W."/>
            <person name="Fan B."/>
            <person name="Jiang Y."/>
            <person name="Adhikari A."/>
            <person name="Zheng C.-J."/>
            <person name="Schuster L."/>
            <person name="Cowan T.M."/>
            <person name="Smanski M.J."/>
            <person name="Chevrette M.G."/>
            <person name="De Carvalho L.P.S."/>
            <person name="Shen B."/>
        </authorList>
    </citation>
    <scope>NUCLEOTIDE SEQUENCE [LARGE SCALE GENOMIC DNA]</scope>
    <source>
        <strain evidence="8 9">NPDC050545</strain>
    </source>
</reference>
<evidence type="ECO:0000313" key="8">
    <source>
        <dbReference type="EMBL" id="MFI6497764.1"/>
    </source>
</evidence>
<dbReference type="SMART" id="SM01009">
    <property type="entry name" value="AlkA_N"/>
    <property type="match status" value="1"/>
</dbReference>
<accession>A0ABW7YTE0</accession>
<keyword evidence="2" id="KW-0489">Methyltransferase</keyword>
<evidence type="ECO:0000256" key="1">
    <source>
        <dbReference type="ARBA" id="ARBA00001947"/>
    </source>
</evidence>
<dbReference type="Proteomes" id="UP001612741">
    <property type="component" value="Unassembled WGS sequence"/>
</dbReference>
<evidence type="ECO:0000259" key="7">
    <source>
        <dbReference type="PROSITE" id="PS01124"/>
    </source>
</evidence>
<keyword evidence="5" id="KW-0010">Activator</keyword>
<evidence type="ECO:0000256" key="6">
    <source>
        <dbReference type="ARBA" id="ARBA00023163"/>
    </source>
</evidence>
<dbReference type="InterPro" id="IPR004026">
    <property type="entry name" value="Ada_DNA_repair_Zn-bd"/>
</dbReference>
<evidence type="ECO:0000256" key="3">
    <source>
        <dbReference type="ARBA" id="ARBA00023015"/>
    </source>
</evidence>
<name>A0ABW7YTE0_9ACTN</name>
<dbReference type="PROSITE" id="PS01124">
    <property type="entry name" value="HTH_ARAC_FAMILY_2"/>
    <property type="match status" value="1"/>
</dbReference>
<dbReference type="Gene3D" id="3.40.10.10">
    <property type="entry name" value="DNA Methylphosphotriester Repair Domain"/>
    <property type="match status" value="1"/>
</dbReference>
<evidence type="ECO:0000256" key="5">
    <source>
        <dbReference type="ARBA" id="ARBA00023159"/>
    </source>
</evidence>
<dbReference type="SUPFAM" id="SSF57884">
    <property type="entry name" value="Ada DNA repair protein, N-terminal domain (N-Ada 10)"/>
    <property type="match status" value="1"/>
</dbReference>
<comment type="cofactor">
    <cofactor evidence="1">
        <name>Zn(2+)</name>
        <dbReference type="ChEBI" id="CHEBI:29105"/>
    </cofactor>
</comment>
<dbReference type="InterPro" id="IPR050204">
    <property type="entry name" value="AraC_XylS_family_regulators"/>
</dbReference>
<keyword evidence="4" id="KW-0238">DNA-binding</keyword>
<keyword evidence="9" id="KW-1185">Reference proteome</keyword>
<evidence type="ECO:0000256" key="2">
    <source>
        <dbReference type="ARBA" id="ARBA00022603"/>
    </source>
</evidence>
<protein>
    <submittedName>
        <fullName evidence="8">AlkA N-terminal domain-containing protein</fullName>
    </submittedName>
</protein>
<dbReference type="InterPro" id="IPR035451">
    <property type="entry name" value="Ada-like_dom_sf"/>
</dbReference>
<feature type="domain" description="HTH araC/xylS-type" evidence="7">
    <location>
        <begin position="84"/>
        <end position="163"/>
    </location>
</feature>
<organism evidence="8 9">
    <name type="scientific">Nonomuraea typhae</name>
    <dbReference type="NCBI Taxonomy" id="2603600"/>
    <lineage>
        <taxon>Bacteria</taxon>
        <taxon>Bacillati</taxon>
        <taxon>Actinomycetota</taxon>
        <taxon>Actinomycetes</taxon>
        <taxon>Streptosporangiales</taxon>
        <taxon>Streptosporangiaceae</taxon>
        <taxon>Nonomuraea</taxon>
    </lineage>
</organism>
<dbReference type="SUPFAM" id="SSF55945">
    <property type="entry name" value="TATA-box binding protein-like"/>
    <property type="match status" value="1"/>
</dbReference>
<dbReference type="SUPFAM" id="SSF46689">
    <property type="entry name" value="Homeodomain-like"/>
    <property type="match status" value="1"/>
</dbReference>
<evidence type="ECO:0000313" key="9">
    <source>
        <dbReference type="Proteomes" id="UP001612741"/>
    </source>
</evidence>
<dbReference type="Pfam" id="PF02805">
    <property type="entry name" value="Ada_Zn_binding"/>
    <property type="match status" value="1"/>
</dbReference>
<dbReference type="Pfam" id="PF12833">
    <property type="entry name" value="HTH_18"/>
    <property type="match status" value="1"/>
</dbReference>
<keyword evidence="2" id="KW-0808">Transferase</keyword>
<dbReference type="Gene3D" id="3.30.310.20">
    <property type="entry name" value="DNA-3-methyladenine glycosylase AlkA, N-terminal domain"/>
    <property type="match status" value="1"/>
</dbReference>
<dbReference type="InterPro" id="IPR010316">
    <property type="entry name" value="AlkA_N"/>
</dbReference>
<dbReference type="PANTHER" id="PTHR46796:SF6">
    <property type="entry name" value="ARAC SUBFAMILY"/>
    <property type="match status" value="1"/>
</dbReference>
<evidence type="ECO:0000256" key="4">
    <source>
        <dbReference type="ARBA" id="ARBA00023125"/>
    </source>
</evidence>
<keyword evidence="6" id="KW-0804">Transcription</keyword>
<dbReference type="Gene3D" id="1.10.10.60">
    <property type="entry name" value="Homeodomain-like"/>
    <property type="match status" value="1"/>
</dbReference>
<dbReference type="InterPro" id="IPR018060">
    <property type="entry name" value="HTH_AraC"/>
</dbReference>
<gene>
    <name evidence="8" type="ORF">ACIBG2_10280</name>
</gene>
<dbReference type="Pfam" id="PF06029">
    <property type="entry name" value="AlkA_N"/>
    <property type="match status" value="1"/>
</dbReference>
<dbReference type="SMART" id="SM00342">
    <property type="entry name" value="HTH_ARAC"/>
    <property type="match status" value="1"/>
</dbReference>
<dbReference type="InterPro" id="IPR037046">
    <property type="entry name" value="AlkA_N_sf"/>
</dbReference>
<sequence length="422" mass="44897">MTVYSAVVTTGIYCRPGCGARPLASNTRIYGHAAAAEAAGFRACLRCRPYRVAGPISADMPRLVCAAWQLIIAGVLDGGTEAALAERVGLSVRHLRRLFLKHLGASPDQLARSRRAHFARRLLDDTDLTVLDIAFASGFGSLRQFNRSMREVFHASPTELRERRRRADRLVADGGLALRLPVLPGYDWPAMLAYLEARAIPGVEEVSGGVYRRTISVDGAPGVLEVRAGDAPAHLVLLAHLPYWEGLIHVVDQVGRLLGIDADQSPGVTALGMDPVLGPLVRARPGLAVPGAWNAAEVAIAAAAVRAPSELVGAGARPERAAGRLAELVDGLGTRVPGLPGGLTHVLPDMAREDLAGYGLPQDTEDLAFRLGDPEAWPAGDPWLKAAVADRFPSGLEPGRWRPWQALAAMHLMTDAALGASR</sequence>
<dbReference type="EMBL" id="JBITGY010000002">
    <property type="protein sequence ID" value="MFI6497764.1"/>
    <property type="molecule type" value="Genomic_DNA"/>
</dbReference>